<dbReference type="RefSeq" id="WP_012823475.1">
    <property type="nucleotide sequence ID" value="NC_013422.1"/>
</dbReference>
<reference evidence="7 8" key="1">
    <citation type="submission" date="2009-10" db="EMBL/GenBank/DDBJ databases">
        <title>Complete sequence of Halothiobacillus neapolitanus c2.</title>
        <authorList>
            <consortium name="US DOE Joint Genome Institute"/>
            <person name="Lucas S."/>
            <person name="Copeland A."/>
            <person name="Lapidus A."/>
            <person name="Glavina del Rio T."/>
            <person name="Tice H."/>
            <person name="Bruce D."/>
            <person name="Goodwin L."/>
            <person name="Pitluck S."/>
            <person name="Davenport K."/>
            <person name="Brettin T."/>
            <person name="Detter J.C."/>
            <person name="Han C."/>
            <person name="Tapia R."/>
            <person name="Larimer F."/>
            <person name="Land M."/>
            <person name="Hauser L."/>
            <person name="Kyrpides N."/>
            <person name="Mikhailova N."/>
            <person name="Kerfeld C."/>
            <person name="Cannon G."/>
            <person name="Heinhort S."/>
        </authorList>
    </citation>
    <scope>NUCLEOTIDE SEQUENCE [LARGE SCALE GENOMIC DNA]</scope>
    <source>
        <strain evidence="8">ATCC 23641 / c2</strain>
    </source>
</reference>
<evidence type="ECO:0000256" key="5">
    <source>
        <dbReference type="SAM" id="SignalP"/>
    </source>
</evidence>
<keyword evidence="8" id="KW-1185">Reference proteome</keyword>
<sequence length="239" mass="25374">MSKSKTFNWSLGLATTAVALTLSANAFAYDASALKGAPKVEGVGMNITNAAIKPWDISYFYDGTNLPDGKGTVTAGEKIYTEQCAMCHGDFGEGAHGYPKMVGDPVDQFEASAKAGVDAVSNRGINNNWGNAPTLMDMIHRHMPFYAPGTLSVDEAYSVTCYVMNLASIPGVGDDFVCDKTSLPKIKMPGEPLYVTNSGPDTANQRCMKDCYKGTPFVVEKAASIGNVSVGKVKAKDTQ</sequence>
<feature type="signal peptide" evidence="5">
    <location>
        <begin position="1"/>
        <end position="28"/>
    </location>
</feature>
<proteinExistence type="predicted"/>
<evidence type="ECO:0000256" key="3">
    <source>
        <dbReference type="ARBA" id="ARBA00023004"/>
    </source>
</evidence>
<feature type="chain" id="PRO_5003009873" description="Cytochrome c domain-containing protein" evidence="5">
    <location>
        <begin position="29"/>
        <end position="239"/>
    </location>
</feature>
<dbReference type="EMBL" id="CP001801">
    <property type="protein sequence ID" value="ACX95439.1"/>
    <property type="molecule type" value="Genomic_DNA"/>
</dbReference>
<dbReference type="KEGG" id="hna:Hneap_0586"/>
<feature type="domain" description="Cytochrome c" evidence="6">
    <location>
        <begin position="71"/>
        <end position="167"/>
    </location>
</feature>
<dbReference type="Pfam" id="PF00034">
    <property type="entry name" value="Cytochrom_C"/>
    <property type="match status" value="1"/>
</dbReference>
<keyword evidence="1 4" id="KW-0349">Heme</keyword>
<keyword evidence="2 4" id="KW-0479">Metal-binding</keyword>
<evidence type="ECO:0000256" key="1">
    <source>
        <dbReference type="ARBA" id="ARBA00022617"/>
    </source>
</evidence>
<name>D0KYB6_HALNC</name>
<evidence type="ECO:0000256" key="2">
    <source>
        <dbReference type="ARBA" id="ARBA00022723"/>
    </source>
</evidence>
<evidence type="ECO:0000313" key="8">
    <source>
        <dbReference type="Proteomes" id="UP000009102"/>
    </source>
</evidence>
<evidence type="ECO:0000256" key="4">
    <source>
        <dbReference type="PROSITE-ProRule" id="PRU00433"/>
    </source>
</evidence>
<dbReference type="GO" id="GO:0020037">
    <property type="term" value="F:heme binding"/>
    <property type="evidence" value="ECO:0007669"/>
    <property type="project" value="InterPro"/>
</dbReference>
<dbReference type="OrthoDB" id="9811281at2"/>
<protein>
    <recommendedName>
        <fullName evidence="6">Cytochrome c domain-containing protein</fullName>
    </recommendedName>
</protein>
<dbReference type="Proteomes" id="UP000009102">
    <property type="component" value="Chromosome"/>
</dbReference>
<dbReference type="PROSITE" id="PS51007">
    <property type="entry name" value="CYTC"/>
    <property type="match status" value="1"/>
</dbReference>
<dbReference type="GO" id="GO:0009055">
    <property type="term" value="F:electron transfer activity"/>
    <property type="evidence" value="ECO:0007669"/>
    <property type="project" value="InterPro"/>
</dbReference>
<evidence type="ECO:0000259" key="6">
    <source>
        <dbReference type="PROSITE" id="PS51007"/>
    </source>
</evidence>
<dbReference type="Gene3D" id="1.10.760.10">
    <property type="entry name" value="Cytochrome c-like domain"/>
    <property type="match status" value="1"/>
</dbReference>
<dbReference type="GO" id="GO:0046872">
    <property type="term" value="F:metal ion binding"/>
    <property type="evidence" value="ECO:0007669"/>
    <property type="project" value="UniProtKB-KW"/>
</dbReference>
<evidence type="ECO:0000313" key="7">
    <source>
        <dbReference type="EMBL" id="ACX95439.1"/>
    </source>
</evidence>
<gene>
    <name evidence="7" type="ordered locus">Hneap_0586</name>
</gene>
<organism evidence="7 8">
    <name type="scientific">Halothiobacillus neapolitanus (strain ATCC 23641 / DSM 15147 / CIP 104769 / NCIMB 8539 / c2)</name>
    <name type="common">Thiobacillus neapolitanus</name>
    <dbReference type="NCBI Taxonomy" id="555778"/>
    <lineage>
        <taxon>Bacteria</taxon>
        <taxon>Pseudomonadati</taxon>
        <taxon>Pseudomonadota</taxon>
        <taxon>Gammaproteobacteria</taxon>
        <taxon>Chromatiales</taxon>
        <taxon>Halothiobacillaceae</taxon>
        <taxon>Halothiobacillus</taxon>
    </lineage>
</organism>
<dbReference type="InterPro" id="IPR009056">
    <property type="entry name" value="Cyt_c-like_dom"/>
</dbReference>
<dbReference type="HOGENOM" id="CLU_052974_1_0_6"/>
<dbReference type="AlphaFoldDB" id="D0KYB6"/>
<keyword evidence="5" id="KW-0732">Signal</keyword>
<dbReference type="eggNOG" id="COG3258">
    <property type="taxonomic scope" value="Bacteria"/>
</dbReference>
<dbReference type="InterPro" id="IPR036909">
    <property type="entry name" value="Cyt_c-like_dom_sf"/>
</dbReference>
<keyword evidence="3 4" id="KW-0408">Iron</keyword>
<accession>D0KYB6</accession>
<dbReference type="SUPFAM" id="SSF46626">
    <property type="entry name" value="Cytochrome c"/>
    <property type="match status" value="1"/>
</dbReference>
<dbReference type="STRING" id="555778.Hneap_0586"/>